<comment type="subcellular location">
    <subcellularLocation>
        <location evidence="1">Membrane</location>
    </subcellularLocation>
</comment>
<dbReference type="InterPro" id="IPR006593">
    <property type="entry name" value="Cyt_b561/ferric_Rdtase_TM"/>
</dbReference>
<dbReference type="RefSeq" id="XP_031386698.1">
    <property type="nucleotide sequence ID" value="XM_031530838.1"/>
</dbReference>
<dbReference type="SMART" id="SM00665">
    <property type="entry name" value="B561"/>
    <property type="match status" value="1"/>
</dbReference>
<feature type="transmembrane region" description="Helical" evidence="8">
    <location>
        <begin position="825"/>
        <end position="843"/>
    </location>
</feature>
<reference evidence="16" key="4">
    <citation type="submission" date="2025-04" db="UniProtKB">
        <authorList>
            <consortium name="RefSeq"/>
        </authorList>
    </citation>
    <scope>IDENTIFICATION</scope>
    <source>
        <tissue evidence="16">Leaf</tissue>
    </source>
</reference>
<evidence type="ECO:0000259" key="10">
    <source>
        <dbReference type="PROSITE" id="PS50836"/>
    </source>
</evidence>
<reference evidence="15" key="3">
    <citation type="journal article" date="2020" name="Plant Biotechnol. J.">
        <title>The pomegranate (Punica granatum L.) draft genome dissects genetic divergence between soft- and hard-seeded cultivars.</title>
        <authorList>
            <person name="Luo X."/>
            <person name="Li H."/>
            <person name="Wu Z."/>
            <person name="Yao W."/>
            <person name="Zhao P."/>
            <person name="Cao D."/>
            <person name="Yu H."/>
            <person name="Li K."/>
            <person name="Poudel K."/>
            <person name="Zhao D."/>
            <person name="Zhang F."/>
            <person name="Xia X."/>
            <person name="Chen L."/>
            <person name="Wang Q."/>
            <person name="Jing D."/>
            <person name="Cao S."/>
        </authorList>
    </citation>
    <scope>NUCLEOTIDE SEQUENCE [LARGE SCALE GENOMIC DNA]</scope>
</reference>
<keyword evidence="15" id="KW-1185">Reference proteome</keyword>
<dbReference type="InterPro" id="IPR019545">
    <property type="entry name" value="DM13_domain"/>
</dbReference>
<evidence type="ECO:0000313" key="13">
    <source>
        <dbReference type="EMBL" id="OWM76527.1"/>
    </source>
</evidence>
<feature type="transmembrane region" description="Helical" evidence="8">
    <location>
        <begin position="684"/>
        <end position="704"/>
    </location>
</feature>
<feature type="signal peptide" evidence="9">
    <location>
        <begin position="1"/>
        <end position="25"/>
    </location>
</feature>
<dbReference type="PROSITE" id="PS50939">
    <property type="entry name" value="CYTOCHROME_B561"/>
    <property type="match status" value="1"/>
</dbReference>
<keyword evidence="9" id="KW-0732">Signal</keyword>
<keyword evidence="4" id="KW-0249">Electron transport</keyword>
<evidence type="ECO:0000256" key="8">
    <source>
        <dbReference type="SAM" id="Phobius"/>
    </source>
</evidence>
<dbReference type="InterPro" id="IPR005018">
    <property type="entry name" value="DOMON_domain"/>
</dbReference>
<gene>
    <name evidence="16" type="primary">LOC116200122</name>
    <name evidence="13" type="ORF">CDL15_Pgr005491</name>
</gene>
<evidence type="ECO:0000256" key="3">
    <source>
        <dbReference type="ARBA" id="ARBA00022692"/>
    </source>
</evidence>
<dbReference type="OrthoDB" id="2448405at2759"/>
<evidence type="ECO:0000256" key="4">
    <source>
        <dbReference type="ARBA" id="ARBA00022982"/>
    </source>
</evidence>
<proteinExistence type="predicted"/>
<dbReference type="GeneID" id="116200122"/>
<dbReference type="SMART" id="SM00664">
    <property type="entry name" value="DoH"/>
    <property type="match status" value="2"/>
</dbReference>
<evidence type="ECO:0000313" key="14">
    <source>
        <dbReference type="Proteomes" id="UP000197138"/>
    </source>
</evidence>
<feature type="compositionally biased region" description="Basic and acidic residues" evidence="7">
    <location>
        <begin position="880"/>
        <end position="889"/>
    </location>
</feature>
<dbReference type="PROSITE" id="PS50836">
    <property type="entry name" value="DOMON"/>
    <property type="match status" value="2"/>
</dbReference>
<sequence>MFPKFHLPCLLLFLLVLCFPDRGLACTNSSSLVGLATEIKMVQHQVRGSIKVIDDCSFRVSQFDMLPGFDVHWWGASAVDFDNITAGFFVSEQTLNQTYKNQTFDVRLRDNVTWDQIGVLSIWDLPTASDFGHVVFPNASISGPSPGPSPSPSSGDREIVRVYKEPTMFDNCKVLSKNYRVRWTLSIDQDVIHIGLEAATGTQNYMAFGWADPKATSDYMIGADVAVTGFTEDGLPFAEDYFITRYSECTVNKDGRARGVCPDAMYEPTDSVGSVNNTELVYGHRRDGVSFVRYQRKLSVVDKKYDLPVKYKENATVIWALGLISPPDSLHHYYLPQNHGGEESLTFGHLVLNVSEHVNDCLGPIDADDKEDQDVIIADANVPLLVVTGEALHYPNPPNPSKVLYINKKEAPVLRVERGVPVKFSIQAGHDVALYITSDPLGGNATLRNKSEIVYAGGPKSEGVPASPMELMWAPDRNTPDQVYYHSLYQPKMGWRVQVVDGGLSDMYNNSVLLDDQQVTLFWTLSEKTISIAARGEKKSGYLAIGFGSGMVNSFAYVGWVDANGTGRVNTYWIDGQNAMSIHPTKENLTYVRCKSENGIITMEFTRPLKPSCGREKKPDCKNIVDATTPLKVVWAMGSKWSDGHLSERNMHSVTSQRPVRVLLMRGSAEAEQDLRPVLAVHGFMMFLAWGILLPGGILAARYLKHVKGDGWYKIHVYLQYSGLAIVLLGLLFAVAELRGFHIGSVHVKFGVAAIVLACVQPVNAYFRPKKPANGEDVPRERVIWEYFHVIVGRCGILVGIAALISGMKHLGERYGGEDVHGLDWALIGWFLMGALMVMYLEYRERKSRRQMSYERGSWVLGNSEEDDSVDLLSPTTAGVDKESQRNGRMEVQLEPLSR</sequence>
<dbReference type="GO" id="GO:0017004">
    <property type="term" value="P:cytochrome complex assembly"/>
    <property type="evidence" value="ECO:0007669"/>
    <property type="project" value="InterPro"/>
</dbReference>
<organism evidence="13 14">
    <name type="scientific">Punica granatum</name>
    <name type="common">Pomegranate</name>
    <dbReference type="NCBI Taxonomy" id="22663"/>
    <lineage>
        <taxon>Eukaryota</taxon>
        <taxon>Viridiplantae</taxon>
        <taxon>Streptophyta</taxon>
        <taxon>Embryophyta</taxon>
        <taxon>Tracheophyta</taxon>
        <taxon>Spermatophyta</taxon>
        <taxon>Magnoliopsida</taxon>
        <taxon>eudicotyledons</taxon>
        <taxon>Gunneridae</taxon>
        <taxon>Pentapetalae</taxon>
        <taxon>rosids</taxon>
        <taxon>malvids</taxon>
        <taxon>Myrtales</taxon>
        <taxon>Lythraceae</taxon>
        <taxon>Punica</taxon>
    </lineage>
</organism>
<evidence type="ECO:0000259" key="11">
    <source>
        <dbReference type="PROSITE" id="PS50939"/>
    </source>
</evidence>
<feature type="chain" id="PRO_5044569017" evidence="9">
    <location>
        <begin position="26"/>
        <end position="899"/>
    </location>
</feature>
<feature type="domain" description="DOMON" evidence="10">
    <location>
        <begin position="517"/>
        <end position="638"/>
    </location>
</feature>
<dbReference type="AlphaFoldDB" id="A0A218WUJ6"/>
<evidence type="ECO:0000256" key="6">
    <source>
        <dbReference type="ARBA" id="ARBA00023136"/>
    </source>
</evidence>
<keyword evidence="6 8" id="KW-0472">Membrane</keyword>
<dbReference type="CDD" id="cd08760">
    <property type="entry name" value="Cyt_b561_FRRS1_like"/>
    <property type="match status" value="1"/>
</dbReference>
<protein>
    <submittedName>
        <fullName evidence="16">Cytochrome b561, DM13 and DOMON domain-containing protein At5g54830</fullName>
    </submittedName>
</protein>
<keyword evidence="5 8" id="KW-1133">Transmembrane helix</keyword>
<evidence type="ECO:0000256" key="9">
    <source>
        <dbReference type="SAM" id="SignalP"/>
    </source>
</evidence>
<evidence type="ECO:0000256" key="1">
    <source>
        <dbReference type="ARBA" id="ARBA00004370"/>
    </source>
</evidence>
<dbReference type="EMBL" id="MTKT01003181">
    <property type="protein sequence ID" value="OWM76527.1"/>
    <property type="molecule type" value="Genomic_DNA"/>
</dbReference>
<feature type="domain" description="DM13" evidence="12">
    <location>
        <begin position="33"/>
        <end position="137"/>
    </location>
</feature>
<evidence type="ECO:0000313" key="16">
    <source>
        <dbReference type="RefSeq" id="XP_031386698.1"/>
    </source>
</evidence>
<dbReference type="GO" id="GO:0016020">
    <property type="term" value="C:membrane"/>
    <property type="evidence" value="ECO:0007669"/>
    <property type="project" value="UniProtKB-SubCell"/>
</dbReference>
<evidence type="ECO:0000259" key="12">
    <source>
        <dbReference type="PROSITE" id="PS51549"/>
    </source>
</evidence>
<dbReference type="Proteomes" id="UP000197138">
    <property type="component" value="Unassembled WGS sequence"/>
</dbReference>
<dbReference type="CDD" id="cd09631">
    <property type="entry name" value="DOMON_DOH"/>
    <property type="match status" value="2"/>
</dbReference>
<accession>A0A218WUJ6</accession>
<evidence type="ECO:0000256" key="5">
    <source>
        <dbReference type="ARBA" id="ARBA00022989"/>
    </source>
</evidence>
<dbReference type="InterPro" id="IPR002541">
    <property type="entry name" value="Cyt_c_assembly"/>
</dbReference>
<dbReference type="InterPro" id="IPR045879">
    <property type="entry name" value="B561A"/>
</dbReference>
<feature type="domain" description="Cytochrome b561" evidence="11">
    <location>
        <begin position="646"/>
        <end position="844"/>
    </location>
</feature>
<dbReference type="SMART" id="SM00686">
    <property type="entry name" value="DM13"/>
    <property type="match status" value="1"/>
</dbReference>
<dbReference type="PROSITE" id="PS51549">
    <property type="entry name" value="DM13"/>
    <property type="match status" value="1"/>
</dbReference>
<dbReference type="Gene3D" id="1.20.120.1770">
    <property type="match status" value="1"/>
</dbReference>
<dbReference type="Pfam" id="PF10517">
    <property type="entry name" value="DM13"/>
    <property type="match status" value="1"/>
</dbReference>
<dbReference type="InterPro" id="IPR045266">
    <property type="entry name" value="DOH_DOMON"/>
</dbReference>
<dbReference type="Pfam" id="PF25489">
    <property type="entry name" value="At5g54830"/>
    <property type="match status" value="1"/>
</dbReference>
<dbReference type="PANTHER" id="PTHR47281:SF1">
    <property type="entry name" value="OS09G0557700 PROTEIN"/>
    <property type="match status" value="1"/>
</dbReference>
<dbReference type="Pfam" id="PF03351">
    <property type="entry name" value="DOMON"/>
    <property type="match status" value="2"/>
</dbReference>
<evidence type="ECO:0000313" key="15">
    <source>
        <dbReference type="Proteomes" id="UP000515151"/>
    </source>
</evidence>
<name>A0A218WUJ6_PUNGR</name>
<dbReference type="PANTHER" id="PTHR47281">
    <property type="entry name" value="OS09G0557700 PROTEIN"/>
    <property type="match status" value="1"/>
</dbReference>
<feature type="region of interest" description="Disordered" evidence="7">
    <location>
        <begin position="865"/>
        <end position="899"/>
    </location>
</feature>
<feature type="transmembrane region" description="Helical" evidence="8">
    <location>
        <begin position="748"/>
        <end position="767"/>
    </location>
</feature>
<dbReference type="GO" id="GO:0020037">
    <property type="term" value="F:heme binding"/>
    <property type="evidence" value="ECO:0007669"/>
    <property type="project" value="InterPro"/>
</dbReference>
<evidence type="ECO:0000256" key="2">
    <source>
        <dbReference type="ARBA" id="ARBA00022448"/>
    </source>
</evidence>
<keyword evidence="2" id="KW-0813">Transport</keyword>
<reference evidence="13" key="2">
    <citation type="submission" date="2017-06" db="EMBL/GenBank/DDBJ databases">
        <title>The pomegranate genome and the genomics of punicalagin biosynthesis.</title>
        <authorList>
            <person name="Xu C."/>
        </authorList>
    </citation>
    <scope>NUCLEOTIDE SEQUENCE [LARGE SCALE GENOMIC DNA]</scope>
    <source>
        <tissue evidence="13">Fresh leaf</tissue>
    </source>
</reference>
<reference evidence="14" key="1">
    <citation type="journal article" date="2017" name="Plant J.">
        <title>The pomegranate (Punica granatum L.) genome and the genomics of punicalagin biosynthesis.</title>
        <authorList>
            <person name="Qin G."/>
            <person name="Xu C."/>
            <person name="Ming R."/>
            <person name="Tang H."/>
            <person name="Guyot R."/>
            <person name="Kramer E.M."/>
            <person name="Hu Y."/>
            <person name="Yi X."/>
            <person name="Qi Y."/>
            <person name="Xu X."/>
            <person name="Gao Z."/>
            <person name="Pan H."/>
            <person name="Jian J."/>
            <person name="Tian Y."/>
            <person name="Yue Z."/>
            <person name="Xu Y."/>
        </authorList>
    </citation>
    <scope>NUCLEOTIDE SEQUENCE [LARGE SCALE GENOMIC DNA]</scope>
    <source>
        <strain evidence="14">cv. Dabenzi</strain>
    </source>
</reference>
<feature type="transmembrane region" description="Helical" evidence="8">
    <location>
        <begin position="787"/>
        <end position="805"/>
    </location>
</feature>
<keyword evidence="3 8" id="KW-0812">Transmembrane</keyword>
<evidence type="ECO:0000256" key="7">
    <source>
        <dbReference type="SAM" id="MobiDB-lite"/>
    </source>
</evidence>
<dbReference type="InterPro" id="IPR057443">
    <property type="entry name" value="At5g54830-like"/>
</dbReference>
<dbReference type="Pfam" id="PF01578">
    <property type="entry name" value="Cytochrom_C_asm"/>
    <property type="match status" value="1"/>
</dbReference>
<feature type="transmembrane region" description="Helical" evidence="8">
    <location>
        <begin position="716"/>
        <end position="736"/>
    </location>
</feature>
<feature type="domain" description="DOMON" evidence="10">
    <location>
        <begin position="177"/>
        <end position="322"/>
    </location>
</feature>
<dbReference type="Proteomes" id="UP000515151">
    <property type="component" value="Chromosome 3"/>
</dbReference>